<evidence type="ECO:0000313" key="11">
    <source>
        <dbReference type="Proteomes" id="UP001600165"/>
    </source>
</evidence>
<dbReference type="InterPro" id="IPR051125">
    <property type="entry name" value="ABC-4/HrtB_transporter"/>
</dbReference>
<dbReference type="PANTHER" id="PTHR43738">
    <property type="entry name" value="ABC TRANSPORTER, MEMBRANE PROTEIN"/>
    <property type="match status" value="1"/>
</dbReference>
<keyword evidence="11" id="KW-1185">Reference proteome</keyword>
<dbReference type="EMBL" id="JBHZOL010000030">
    <property type="protein sequence ID" value="MFE4105571.1"/>
    <property type="molecule type" value="Genomic_DNA"/>
</dbReference>
<sequence>MVSVARKNLLKDLPRLLVAQAGIMFAVSLVTIQTGILKGFTRSTTLLIEQSSADIWVASENIVNFELTEPFPLVQLREARQVEGIARVEALMIGSGRWYSEKGKLTTLRIFGFDPEGQLFRPGEVSTEAIAALQQPYTVIVDKANLRSFGLAQVGDTARIRSLPARLVGITAGTQSLVSSKFVFASLETANAYTTSGFSAGLTCQLGDGDITCVNSYERESQDAPTTETPAAPAELGADAPITFLLVQVAAGVDLETAKQRLEQALPGTRAFTRDQLIAQTQSYWQNRTGIGFILGLGATVGVIVGMVIVAQILYTSVAEHLKEFGTLKAMGASDWAIYSVIVEQALWMALLGYVPGMLLCWGLGAWTLASQGIVILITPMSAVGVLGVTIFMCVGSAFFAIQKVTRVDPGIVFKA</sequence>
<keyword evidence="4 7" id="KW-0812">Transmembrane</keyword>
<evidence type="ECO:0000256" key="4">
    <source>
        <dbReference type="ARBA" id="ARBA00022692"/>
    </source>
</evidence>
<feature type="domain" description="ABC3 transporter permease C-terminal" evidence="8">
    <location>
        <begin position="299"/>
        <end position="410"/>
    </location>
</feature>
<dbReference type="RefSeq" id="WP_377962372.1">
    <property type="nucleotide sequence ID" value="NZ_JBHZOL010000030.1"/>
</dbReference>
<evidence type="ECO:0000256" key="7">
    <source>
        <dbReference type="SAM" id="Phobius"/>
    </source>
</evidence>
<gene>
    <name evidence="10" type="ORF">ACFVKH_04730</name>
</gene>
<feature type="transmembrane region" description="Helical" evidence="7">
    <location>
        <begin position="291"/>
        <end position="316"/>
    </location>
</feature>
<feature type="transmembrane region" description="Helical" evidence="7">
    <location>
        <begin position="374"/>
        <end position="402"/>
    </location>
</feature>
<dbReference type="Proteomes" id="UP001600165">
    <property type="component" value="Unassembled WGS sequence"/>
</dbReference>
<dbReference type="InterPro" id="IPR005891">
    <property type="entry name" value="DevC"/>
</dbReference>
<keyword evidence="2" id="KW-0813">Transport</keyword>
<accession>A0ABW6IBP6</accession>
<evidence type="ECO:0000256" key="1">
    <source>
        <dbReference type="ARBA" id="ARBA00004651"/>
    </source>
</evidence>
<evidence type="ECO:0000259" key="8">
    <source>
        <dbReference type="Pfam" id="PF02687"/>
    </source>
</evidence>
<name>A0ABW6IBP6_9CYAN</name>
<evidence type="ECO:0000313" key="10">
    <source>
        <dbReference type="EMBL" id="MFE4105571.1"/>
    </source>
</evidence>
<evidence type="ECO:0000259" key="9">
    <source>
        <dbReference type="Pfam" id="PF12704"/>
    </source>
</evidence>
<protein>
    <submittedName>
        <fullName evidence="10">FtsX-like permease family protein</fullName>
    </submittedName>
</protein>
<dbReference type="InterPro" id="IPR003838">
    <property type="entry name" value="ABC3_permease_C"/>
</dbReference>
<reference evidence="10 11" key="1">
    <citation type="submission" date="2024-10" db="EMBL/GenBank/DDBJ databases">
        <authorList>
            <person name="Ratan Roy A."/>
            <person name="Morales Sandoval P.H."/>
            <person name="De Los Santos Villalobos S."/>
            <person name="Chakraborty S."/>
            <person name="Mukherjee J."/>
        </authorList>
    </citation>
    <scope>NUCLEOTIDE SEQUENCE [LARGE SCALE GENOMIC DNA]</scope>
    <source>
        <strain evidence="10 11">S1</strain>
    </source>
</reference>
<comment type="caution">
    <text evidence="10">The sequence shown here is derived from an EMBL/GenBank/DDBJ whole genome shotgun (WGS) entry which is preliminary data.</text>
</comment>
<proteinExistence type="predicted"/>
<feature type="domain" description="MacB-like periplasmic core" evidence="9">
    <location>
        <begin position="21"/>
        <end position="264"/>
    </location>
</feature>
<keyword evidence="5 7" id="KW-1133">Transmembrane helix</keyword>
<dbReference type="PANTHER" id="PTHR43738:SF1">
    <property type="entry name" value="HEMIN TRANSPORT SYSTEM PERMEASE PROTEIN HRTB-RELATED"/>
    <property type="match status" value="1"/>
</dbReference>
<keyword evidence="3" id="KW-1003">Cell membrane</keyword>
<dbReference type="Pfam" id="PF02687">
    <property type="entry name" value="FtsX"/>
    <property type="match status" value="1"/>
</dbReference>
<evidence type="ECO:0000256" key="2">
    <source>
        <dbReference type="ARBA" id="ARBA00022448"/>
    </source>
</evidence>
<comment type="subcellular location">
    <subcellularLocation>
        <location evidence="1">Cell membrane</location>
        <topology evidence="1">Multi-pass membrane protein</topology>
    </subcellularLocation>
</comment>
<evidence type="ECO:0000256" key="6">
    <source>
        <dbReference type="ARBA" id="ARBA00023136"/>
    </source>
</evidence>
<feature type="transmembrane region" description="Helical" evidence="7">
    <location>
        <begin position="336"/>
        <end position="362"/>
    </location>
</feature>
<keyword evidence="6 7" id="KW-0472">Membrane</keyword>
<dbReference type="PIRSF" id="PIRSF031773">
    <property type="entry name" value="DevC"/>
    <property type="match status" value="1"/>
</dbReference>
<evidence type="ECO:0000256" key="5">
    <source>
        <dbReference type="ARBA" id="ARBA00022989"/>
    </source>
</evidence>
<evidence type="ECO:0000256" key="3">
    <source>
        <dbReference type="ARBA" id="ARBA00022475"/>
    </source>
</evidence>
<feature type="transmembrane region" description="Helical" evidence="7">
    <location>
        <begin position="16"/>
        <end position="37"/>
    </location>
</feature>
<organism evidence="10 11">
    <name type="scientific">Almyronema epifaneia S1</name>
    <dbReference type="NCBI Taxonomy" id="2991925"/>
    <lineage>
        <taxon>Bacteria</taxon>
        <taxon>Bacillati</taxon>
        <taxon>Cyanobacteriota</taxon>
        <taxon>Cyanophyceae</taxon>
        <taxon>Nodosilineales</taxon>
        <taxon>Nodosilineaceae</taxon>
        <taxon>Almyronema</taxon>
        <taxon>Almyronema epifaneia</taxon>
    </lineage>
</organism>
<dbReference type="InterPro" id="IPR025857">
    <property type="entry name" value="MacB_PCD"/>
</dbReference>
<dbReference type="Pfam" id="PF12704">
    <property type="entry name" value="MacB_PCD"/>
    <property type="match status" value="1"/>
</dbReference>